<keyword evidence="4" id="KW-1133">Transmembrane helix</keyword>
<dbReference type="InterPro" id="IPR018704">
    <property type="entry name" value="SecYEG/CpoB_TPR"/>
</dbReference>
<gene>
    <name evidence="6" type="ORF">SCALIN_C17_0100</name>
</gene>
<reference evidence="7" key="1">
    <citation type="journal article" date="2017" name="Environ. Microbiol. Rep.">
        <title>Genetic Diversity of Marine Anaerobic Ammonium-Oxidizing Bacteria as Revealed by Genomic and Proteomic Analyses of 'Candidatus Scalindua japonica'.</title>
        <authorList>
            <person name="Oshiki M."/>
            <person name="Mizuto K."/>
            <person name="Kimura Z."/>
            <person name="Kindaichi T."/>
            <person name="Satoh H."/>
            <person name="Okabe S."/>
        </authorList>
    </citation>
    <scope>NUCLEOTIDE SEQUENCE [LARGE SCALE GENOMIC DNA]</scope>
    <source>
        <strain evidence="7">husup-a2</strain>
    </source>
</reference>
<proteinExistence type="predicted"/>
<dbReference type="SMART" id="SM00028">
    <property type="entry name" value="TPR"/>
    <property type="match status" value="3"/>
</dbReference>
<evidence type="ECO:0000313" key="6">
    <source>
        <dbReference type="EMBL" id="GAX61066.1"/>
    </source>
</evidence>
<feature type="domain" description="Ancillary SecYEG translocon subunit/Cell division coordinator CpoB TPR" evidence="5">
    <location>
        <begin position="13"/>
        <end position="215"/>
    </location>
</feature>
<keyword evidence="1" id="KW-0677">Repeat</keyword>
<feature type="repeat" description="TPR" evidence="3">
    <location>
        <begin position="169"/>
        <end position="202"/>
    </location>
</feature>
<evidence type="ECO:0000259" key="5">
    <source>
        <dbReference type="Pfam" id="PF09976"/>
    </source>
</evidence>
<dbReference type="PANTHER" id="PTHR44943">
    <property type="entry name" value="CELLULOSE SYNTHASE OPERON PROTEIN C"/>
    <property type="match status" value="1"/>
</dbReference>
<dbReference type="Proteomes" id="UP000218542">
    <property type="component" value="Unassembled WGS sequence"/>
</dbReference>
<protein>
    <recommendedName>
        <fullName evidence="5">Ancillary SecYEG translocon subunit/Cell division coordinator CpoB TPR domain-containing protein</fullName>
    </recommendedName>
</protein>
<sequence length="216" mass="24603">MENAKERLNNFLKFFNDNKLWIAIGFAVAVAAGVPSYLYQQKGADDFNEVWSRIYRMNYEVATAQQGGNEKEALEGAISEYSFLKDNLSTTGATPWLLSELGNAQYKAKKYDDAILTYREFINRFGNHPLAPVIRQSLGYVLEEKEQFNEAVEQFEKIAKDPEATYLKAQVRLDTGRCYEKLGQLNSAVAAYKEIINTFPESSSAKMAEYRLEDLE</sequence>
<dbReference type="Pfam" id="PF09976">
    <property type="entry name" value="TPR_21"/>
    <property type="match status" value="1"/>
</dbReference>
<name>A0A286TYW9_9BACT</name>
<keyword evidence="7" id="KW-1185">Reference proteome</keyword>
<dbReference type="SUPFAM" id="SSF48452">
    <property type="entry name" value="TPR-like"/>
    <property type="match status" value="1"/>
</dbReference>
<keyword evidence="4" id="KW-0472">Membrane</keyword>
<dbReference type="EMBL" id="BAOS01000017">
    <property type="protein sequence ID" value="GAX61066.1"/>
    <property type="molecule type" value="Genomic_DNA"/>
</dbReference>
<evidence type="ECO:0000256" key="1">
    <source>
        <dbReference type="ARBA" id="ARBA00022737"/>
    </source>
</evidence>
<comment type="caution">
    <text evidence="6">The sequence shown here is derived from an EMBL/GenBank/DDBJ whole genome shotgun (WGS) entry which is preliminary data.</text>
</comment>
<organism evidence="6 7">
    <name type="scientific">Candidatus Scalindua japonica</name>
    <dbReference type="NCBI Taxonomy" id="1284222"/>
    <lineage>
        <taxon>Bacteria</taxon>
        <taxon>Pseudomonadati</taxon>
        <taxon>Planctomycetota</taxon>
        <taxon>Candidatus Brocadiia</taxon>
        <taxon>Candidatus Brocadiales</taxon>
        <taxon>Candidatus Scalinduaceae</taxon>
        <taxon>Candidatus Scalindua</taxon>
    </lineage>
</organism>
<dbReference type="PANTHER" id="PTHR44943:SF8">
    <property type="entry name" value="TPR REPEAT-CONTAINING PROTEIN MJ0263"/>
    <property type="match status" value="1"/>
</dbReference>
<evidence type="ECO:0000256" key="2">
    <source>
        <dbReference type="ARBA" id="ARBA00022803"/>
    </source>
</evidence>
<feature type="transmembrane region" description="Helical" evidence="4">
    <location>
        <begin position="20"/>
        <end position="39"/>
    </location>
</feature>
<dbReference type="InterPro" id="IPR019734">
    <property type="entry name" value="TPR_rpt"/>
</dbReference>
<dbReference type="OrthoDB" id="266892at2"/>
<dbReference type="Gene3D" id="1.25.40.10">
    <property type="entry name" value="Tetratricopeptide repeat domain"/>
    <property type="match status" value="1"/>
</dbReference>
<accession>A0A286TYW9</accession>
<dbReference type="InterPro" id="IPR051685">
    <property type="entry name" value="Ycf3/AcsC/BcsC/TPR_MFPF"/>
</dbReference>
<keyword evidence="2 3" id="KW-0802">TPR repeat</keyword>
<evidence type="ECO:0000256" key="3">
    <source>
        <dbReference type="PROSITE-ProRule" id="PRU00339"/>
    </source>
</evidence>
<dbReference type="PROSITE" id="PS50005">
    <property type="entry name" value="TPR"/>
    <property type="match status" value="1"/>
</dbReference>
<dbReference type="RefSeq" id="WP_096894459.1">
    <property type="nucleotide sequence ID" value="NZ_BAOS01000017.1"/>
</dbReference>
<evidence type="ECO:0000313" key="7">
    <source>
        <dbReference type="Proteomes" id="UP000218542"/>
    </source>
</evidence>
<evidence type="ECO:0000256" key="4">
    <source>
        <dbReference type="SAM" id="Phobius"/>
    </source>
</evidence>
<dbReference type="InterPro" id="IPR011990">
    <property type="entry name" value="TPR-like_helical_dom_sf"/>
</dbReference>
<keyword evidence="4" id="KW-0812">Transmembrane</keyword>
<dbReference type="AlphaFoldDB" id="A0A286TYW9"/>